<dbReference type="PANTHER" id="PTHR42786:SF7">
    <property type="entry name" value="TRNA_RRNA METHYLTRANSFERASE SPOU TYPE DOMAIN-CONTAINING PROTEIN"/>
    <property type="match status" value="1"/>
</dbReference>
<accession>A0A368DPI9</accession>
<evidence type="ECO:0000313" key="6">
    <source>
        <dbReference type="EMBL" id="RCL73193.1"/>
    </source>
</evidence>
<protein>
    <submittedName>
        <fullName evidence="6">RNA methyltransferase</fullName>
    </submittedName>
</protein>
<dbReference type="Gene3D" id="3.40.1280.10">
    <property type="match status" value="1"/>
</dbReference>
<keyword evidence="4" id="KW-0949">S-adenosyl-L-methionine</keyword>
<keyword evidence="2 6" id="KW-0489">Methyltransferase</keyword>
<dbReference type="InterPro" id="IPR029028">
    <property type="entry name" value="Alpha/beta_knot_MTases"/>
</dbReference>
<dbReference type="CDD" id="cd18093">
    <property type="entry name" value="SpoU-like_TrmJ"/>
    <property type="match status" value="1"/>
</dbReference>
<proteinExistence type="inferred from homology"/>
<dbReference type="InterPro" id="IPR029026">
    <property type="entry name" value="tRNA_m1G_MTases_N"/>
</dbReference>
<organism evidence="6 7">
    <name type="scientific">PS1 clade bacterium</name>
    <dbReference type="NCBI Taxonomy" id="2175152"/>
    <lineage>
        <taxon>Bacteria</taxon>
        <taxon>Pseudomonadati</taxon>
        <taxon>Pseudomonadota</taxon>
        <taxon>Alphaproteobacteria</taxon>
        <taxon>PS1 clade</taxon>
    </lineage>
</organism>
<comment type="similarity">
    <text evidence="1">Belongs to the class IV-like SAM-binding methyltransferase superfamily. RNA methyltransferase TrmH family.</text>
</comment>
<evidence type="ECO:0000259" key="5">
    <source>
        <dbReference type="Pfam" id="PF00588"/>
    </source>
</evidence>
<dbReference type="InterPro" id="IPR004384">
    <property type="entry name" value="RNA_MeTrfase_TrmJ/LasT"/>
</dbReference>
<sequence>MYGIKILKIEKIKKIAKELENDKKELVIILVNPQLGHNIGSVARVMANFSLFSLRIIKPRSGWLNSEAYSSAAGASAILDNAGIFDDFKSAVSDLDFLYATTARRRDIIKEVLSPRSATKEIRGEINLGKKIGILFGGEKSGLSNDQLAYADKIITSPVNPNFASLNLAQAVNIFSYEYYVTGNFESLGRVTQSDKGRMEGLSNDKTKKANKEEYIHFIEFVEGALIETGFFDIPEKQKLMLNNIRSMFQRQNLTQKDIKILFGIFKHILNS</sequence>
<dbReference type="GO" id="GO:0002128">
    <property type="term" value="P:tRNA nucleoside ribose methylation"/>
    <property type="evidence" value="ECO:0007669"/>
    <property type="project" value="TreeGrafter"/>
</dbReference>
<comment type="caution">
    <text evidence="6">The sequence shown here is derived from an EMBL/GenBank/DDBJ whole genome shotgun (WGS) entry which is preliminary data.</text>
</comment>
<dbReference type="GO" id="GO:0008173">
    <property type="term" value="F:RNA methyltransferase activity"/>
    <property type="evidence" value="ECO:0007669"/>
    <property type="project" value="InterPro"/>
</dbReference>
<dbReference type="PANTHER" id="PTHR42786">
    <property type="entry name" value="TRNA/RRNA METHYLTRANSFERASE"/>
    <property type="match status" value="1"/>
</dbReference>
<dbReference type="Pfam" id="PF00588">
    <property type="entry name" value="SpoU_methylase"/>
    <property type="match status" value="1"/>
</dbReference>
<dbReference type="InterPro" id="IPR001537">
    <property type="entry name" value="SpoU_MeTrfase"/>
</dbReference>
<dbReference type="GO" id="GO:0003723">
    <property type="term" value="F:RNA binding"/>
    <property type="evidence" value="ECO:0007669"/>
    <property type="project" value="InterPro"/>
</dbReference>
<dbReference type="Gene3D" id="1.10.8.590">
    <property type="match status" value="1"/>
</dbReference>
<dbReference type="PIRSF" id="PIRSF004808">
    <property type="entry name" value="LasT"/>
    <property type="match status" value="1"/>
</dbReference>
<gene>
    <name evidence="6" type="ORF">DBW71_04420</name>
</gene>
<dbReference type="AlphaFoldDB" id="A0A368DPI9"/>
<dbReference type="GO" id="GO:0005829">
    <property type="term" value="C:cytosol"/>
    <property type="evidence" value="ECO:0007669"/>
    <property type="project" value="TreeGrafter"/>
</dbReference>
<evidence type="ECO:0000256" key="2">
    <source>
        <dbReference type="ARBA" id="ARBA00022603"/>
    </source>
</evidence>
<name>A0A368DPI9_9PROT</name>
<reference evidence="6 7" key="1">
    <citation type="journal article" date="2018" name="Microbiome">
        <title>Fine metagenomic profile of the Mediterranean stratified and mixed water columns revealed by assembly and recruitment.</title>
        <authorList>
            <person name="Haro-Moreno J.M."/>
            <person name="Lopez-Perez M."/>
            <person name="De La Torre J.R."/>
            <person name="Picazo A."/>
            <person name="Camacho A."/>
            <person name="Rodriguez-Valera F."/>
        </authorList>
    </citation>
    <scope>NUCLEOTIDE SEQUENCE [LARGE SCALE GENOMIC DNA]</scope>
    <source>
        <strain evidence="6">MED-G57</strain>
    </source>
</reference>
<evidence type="ECO:0000313" key="7">
    <source>
        <dbReference type="Proteomes" id="UP000253570"/>
    </source>
</evidence>
<evidence type="ECO:0000256" key="4">
    <source>
        <dbReference type="ARBA" id="ARBA00022691"/>
    </source>
</evidence>
<keyword evidence="3 6" id="KW-0808">Transferase</keyword>
<dbReference type="Proteomes" id="UP000253570">
    <property type="component" value="Unassembled WGS sequence"/>
</dbReference>
<dbReference type="EMBL" id="QOQD01000009">
    <property type="protein sequence ID" value="RCL73193.1"/>
    <property type="molecule type" value="Genomic_DNA"/>
</dbReference>
<evidence type="ECO:0000256" key="3">
    <source>
        <dbReference type="ARBA" id="ARBA00022679"/>
    </source>
</evidence>
<evidence type="ECO:0000256" key="1">
    <source>
        <dbReference type="ARBA" id="ARBA00007228"/>
    </source>
</evidence>
<dbReference type="SUPFAM" id="SSF75217">
    <property type="entry name" value="alpha/beta knot"/>
    <property type="match status" value="1"/>
</dbReference>
<feature type="domain" description="tRNA/rRNA methyltransferase SpoU type" evidence="5">
    <location>
        <begin position="26"/>
        <end position="177"/>
    </location>
</feature>